<feature type="transmembrane region" description="Helical" evidence="2">
    <location>
        <begin position="32"/>
        <end position="55"/>
    </location>
</feature>
<keyword evidence="2" id="KW-0812">Transmembrane</keyword>
<feature type="transmembrane region" description="Helical" evidence="2">
    <location>
        <begin position="122"/>
        <end position="145"/>
    </location>
</feature>
<dbReference type="Proteomes" id="UP000051952">
    <property type="component" value="Unassembled WGS sequence"/>
</dbReference>
<protein>
    <submittedName>
        <fullName evidence="3">Membrane-associated protein, putative</fullName>
    </submittedName>
</protein>
<feature type="transmembrane region" description="Helical" evidence="2">
    <location>
        <begin position="81"/>
        <end position="102"/>
    </location>
</feature>
<dbReference type="EMBL" id="CYKH01000868">
    <property type="protein sequence ID" value="CUG55255.1"/>
    <property type="molecule type" value="Genomic_DNA"/>
</dbReference>
<proteinExistence type="predicted"/>
<evidence type="ECO:0000256" key="2">
    <source>
        <dbReference type="SAM" id="Phobius"/>
    </source>
</evidence>
<dbReference type="AlphaFoldDB" id="A0A0S4J1D5"/>
<organism evidence="3 4">
    <name type="scientific">Bodo saltans</name>
    <name type="common">Flagellated protozoan</name>
    <dbReference type="NCBI Taxonomy" id="75058"/>
    <lineage>
        <taxon>Eukaryota</taxon>
        <taxon>Discoba</taxon>
        <taxon>Euglenozoa</taxon>
        <taxon>Kinetoplastea</taxon>
        <taxon>Metakinetoplastina</taxon>
        <taxon>Eubodonida</taxon>
        <taxon>Bodonidae</taxon>
        <taxon>Bodo</taxon>
    </lineage>
</organism>
<keyword evidence="4" id="KW-1185">Reference proteome</keyword>
<evidence type="ECO:0000313" key="4">
    <source>
        <dbReference type="Proteomes" id="UP000051952"/>
    </source>
</evidence>
<keyword evidence="2" id="KW-0472">Membrane</keyword>
<gene>
    <name evidence="3" type="ORF">BSAL_81120</name>
</gene>
<dbReference type="VEuPathDB" id="TriTrypDB:BSAL_81120"/>
<evidence type="ECO:0000256" key="1">
    <source>
        <dbReference type="SAM" id="MobiDB-lite"/>
    </source>
</evidence>
<sequence>MSSTSTRTALDRLVREHEAKRRQEAYGTRAKLLLLSMISSVAAVVYTVCTARLWLFTTPLRTVVIDGVMVDVVADDTTTHLLARASGFVVVLSLSVMAAIKLELGKLVMGRKRHPHLTRAKLLLLSMISSVAAVVCTVCTARLWLFTTPLRTVVIDGVMVDVVADDTTTHLLARASGFVVVLSLSVMAAIKLELGKLVYGEETPSTSSQSSSLKPPNAPAPSALSIAQRPQNLSSDNSAMWWNSTNLSANIAITNSEATVRTLEDLDALIQQGKGQHNAHREGDALSGGLSSFAPPSYSGVNGLFSMGATHSQAGGIAVRYQSLSGGALAPHDHNQRQAATSESEFSALGVLQPERSLLKLRQWAAGLCKAVVEDIDKCDAWLSEKRVRGFDCSSLLSEQYELPTAGGFAPRPPATGTFGTFGSGAMAQPVQAAQPTKISKSEALLNEKRKLQMQNASSMETYDCMHRIDLRLSLEQVLDVGATFPNIGGSSNAQSAARMRQGIIQRLRALGQSRNLSNMTTNSDKPWVPADPYILTHILRMRIPCLANYLQLPYAIPSGSSSARDLRIYVGGTGDPYFYVRHRTGMQEKHMNTAEGPDSLFEALLLFFAVIQRVYHGAYGNVEGVVDLKQLNLDTIL</sequence>
<name>A0A0S4J1D5_BODSA</name>
<evidence type="ECO:0000313" key="3">
    <source>
        <dbReference type="EMBL" id="CUG55255.1"/>
    </source>
</evidence>
<dbReference type="OrthoDB" id="261489at2759"/>
<accession>A0A0S4J1D5</accession>
<keyword evidence="2" id="KW-1133">Transmembrane helix</keyword>
<reference evidence="4" key="1">
    <citation type="submission" date="2015-09" db="EMBL/GenBank/DDBJ databases">
        <authorList>
            <consortium name="Pathogen Informatics"/>
        </authorList>
    </citation>
    <scope>NUCLEOTIDE SEQUENCE [LARGE SCALE GENOMIC DNA]</scope>
    <source>
        <strain evidence="4">Lake Konstanz</strain>
    </source>
</reference>
<feature type="region of interest" description="Disordered" evidence="1">
    <location>
        <begin position="204"/>
        <end position="223"/>
    </location>
</feature>